<feature type="transmembrane region" description="Helical" evidence="5">
    <location>
        <begin position="334"/>
        <end position="351"/>
    </location>
</feature>
<organism evidence="7 8">
    <name type="scientific">Fistulifera solaris</name>
    <name type="common">Oleaginous diatom</name>
    <dbReference type="NCBI Taxonomy" id="1519565"/>
    <lineage>
        <taxon>Eukaryota</taxon>
        <taxon>Sar</taxon>
        <taxon>Stramenopiles</taxon>
        <taxon>Ochrophyta</taxon>
        <taxon>Bacillariophyta</taxon>
        <taxon>Bacillariophyceae</taxon>
        <taxon>Bacillariophycidae</taxon>
        <taxon>Naviculales</taxon>
        <taxon>Naviculaceae</taxon>
        <taxon>Fistulifera</taxon>
    </lineage>
</organism>
<dbReference type="EMBL" id="BDSP01000074">
    <property type="protein sequence ID" value="GAX13859.1"/>
    <property type="molecule type" value="Genomic_DNA"/>
</dbReference>
<evidence type="ECO:0000256" key="3">
    <source>
        <dbReference type="ARBA" id="ARBA00022989"/>
    </source>
</evidence>
<dbReference type="InterPro" id="IPR013057">
    <property type="entry name" value="AA_transpt_TM"/>
</dbReference>
<dbReference type="Proteomes" id="UP000198406">
    <property type="component" value="Unassembled WGS sequence"/>
</dbReference>
<reference evidence="7 8" key="1">
    <citation type="journal article" date="2015" name="Plant Cell">
        <title>Oil accumulation by the oleaginous diatom Fistulifera solaris as revealed by the genome and transcriptome.</title>
        <authorList>
            <person name="Tanaka T."/>
            <person name="Maeda Y."/>
            <person name="Veluchamy A."/>
            <person name="Tanaka M."/>
            <person name="Abida H."/>
            <person name="Marechal E."/>
            <person name="Bowler C."/>
            <person name="Muto M."/>
            <person name="Sunaga Y."/>
            <person name="Tanaka M."/>
            <person name="Yoshino T."/>
            <person name="Taniguchi T."/>
            <person name="Fukuda Y."/>
            <person name="Nemoto M."/>
            <person name="Matsumoto M."/>
            <person name="Wong P.S."/>
            <person name="Aburatani S."/>
            <person name="Fujibuchi W."/>
        </authorList>
    </citation>
    <scope>NUCLEOTIDE SEQUENCE [LARGE SCALE GENOMIC DNA]</scope>
    <source>
        <strain evidence="7 8">JPCC DA0580</strain>
    </source>
</reference>
<keyword evidence="3 5" id="KW-1133">Transmembrane helix</keyword>
<feature type="transmembrane region" description="Helical" evidence="5">
    <location>
        <begin position="256"/>
        <end position="274"/>
    </location>
</feature>
<accession>A0A1Z5JIN8</accession>
<evidence type="ECO:0000256" key="2">
    <source>
        <dbReference type="ARBA" id="ARBA00022692"/>
    </source>
</evidence>
<evidence type="ECO:0000256" key="5">
    <source>
        <dbReference type="SAM" id="Phobius"/>
    </source>
</evidence>
<feature type="transmembrane region" description="Helical" evidence="5">
    <location>
        <begin position="357"/>
        <end position="379"/>
    </location>
</feature>
<feature type="domain" description="Amino acid transporter transmembrane" evidence="6">
    <location>
        <begin position="26"/>
        <end position="408"/>
    </location>
</feature>
<dbReference type="AlphaFoldDB" id="A0A1Z5JIN8"/>
<dbReference type="OrthoDB" id="191198at2759"/>
<evidence type="ECO:0000313" key="7">
    <source>
        <dbReference type="EMBL" id="GAX13859.1"/>
    </source>
</evidence>
<gene>
    <name evidence="7" type="ORF">FisN_5Lh245</name>
</gene>
<feature type="transmembrane region" description="Helical" evidence="5">
    <location>
        <begin position="144"/>
        <end position="164"/>
    </location>
</feature>
<evidence type="ECO:0000256" key="1">
    <source>
        <dbReference type="ARBA" id="ARBA00004141"/>
    </source>
</evidence>
<name>A0A1Z5JIN8_FISSO</name>
<feature type="transmembrane region" description="Helical" evidence="5">
    <location>
        <begin position="217"/>
        <end position="236"/>
    </location>
</feature>
<dbReference type="Pfam" id="PF01490">
    <property type="entry name" value="Aa_trans"/>
    <property type="match status" value="1"/>
</dbReference>
<dbReference type="GO" id="GO:0016020">
    <property type="term" value="C:membrane"/>
    <property type="evidence" value="ECO:0007669"/>
    <property type="project" value="UniProtKB-SubCell"/>
</dbReference>
<keyword evidence="2 5" id="KW-0812">Transmembrane</keyword>
<feature type="transmembrane region" description="Helical" evidence="5">
    <location>
        <begin position="176"/>
        <end position="197"/>
    </location>
</feature>
<dbReference type="PANTHER" id="PTHR22950">
    <property type="entry name" value="AMINO ACID TRANSPORTER"/>
    <property type="match status" value="1"/>
</dbReference>
<evidence type="ECO:0000259" key="6">
    <source>
        <dbReference type="Pfam" id="PF01490"/>
    </source>
</evidence>
<comment type="subcellular location">
    <subcellularLocation>
        <location evidence="1">Membrane</location>
        <topology evidence="1">Multi-pass membrane protein</topology>
    </subcellularLocation>
</comment>
<feature type="transmembrane region" description="Helical" evidence="5">
    <location>
        <begin position="294"/>
        <end position="313"/>
    </location>
</feature>
<comment type="caution">
    <text evidence="7">The sequence shown here is derived from an EMBL/GenBank/DDBJ whole genome shotgun (WGS) entry which is preliminary data.</text>
</comment>
<feature type="transmembrane region" description="Helical" evidence="5">
    <location>
        <begin position="56"/>
        <end position="74"/>
    </location>
</feature>
<keyword evidence="8" id="KW-1185">Reference proteome</keyword>
<protein>
    <recommendedName>
        <fullName evidence="6">Amino acid transporter transmembrane domain-containing protein</fullName>
    </recommendedName>
</protein>
<dbReference type="InParanoid" id="A0A1Z5JIN8"/>
<keyword evidence="4 5" id="KW-0472">Membrane</keyword>
<dbReference type="GO" id="GO:0015179">
    <property type="term" value="F:L-amino acid transmembrane transporter activity"/>
    <property type="evidence" value="ECO:0007669"/>
    <property type="project" value="TreeGrafter"/>
</dbReference>
<proteinExistence type="predicted"/>
<feature type="transmembrane region" description="Helical" evidence="5">
    <location>
        <begin position="113"/>
        <end position="132"/>
    </location>
</feature>
<evidence type="ECO:0000256" key="4">
    <source>
        <dbReference type="ARBA" id="ARBA00023136"/>
    </source>
</evidence>
<evidence type="ECO:0000313" key="8">
    <source>
        <dbReference type="Proteomes" id="UP000198406"/>
    </source>
</evidence>
<sequence length="415" mass="44794">MSTSDTCYSETDCLLLPKSTALHGHASLHETILNIMKSCMGTGCLALPFACQEGGIILYVVGVALIALWNVYAVERLCRCWELSVTITRATPPPIGTTQLGAVTWYAFEKRGLWVLEMLLLVFFMGVLVAYVAAIDDFLSDTPFYHRGVVSLVAGLGMVLLSLVHDMGDLSRASALGLIVLASSCLLVALVGIQQTIRQPQPLSLSPLHWWPVSRQGWSHWFGIVVIGYGVVPLTYNLRDSMTEPHRMVEATSRALSAVFAFYVILGLGLYSLFPNVQGELLQELGNGLIPTLTRLAMSGVVLLTAPLLLVPCSELVEGKLFPTRQERSWQEIFFVRCSMGAIAVGMALLVPSFVEALALVGCACVGVLGLCLPPLLHLQLASEASFGVRFVDSLCLLCGGIATIVSTLYAVGLF</sequence>
<feature type="transmembrane region" description="Helical" evidence="5">
    <location>
        <begin position="391"/>
        <end position="412"/>
    </location>
</feature>